<accession>A0ABS2RLA6</accession>
<dbReference type="RefSeq" id="WP_204917433.1">
    <property type="nucleotide sequence ID" value="NZ_BAAAQP010000002.1"/>
</dbReference>
<sequence length="604" mass="65831">MAFISSTCEPLRIWSRLEPRAREVDFAGTLAAKIADPVFMLGRQWQFGEFAGADAGSAIFATLARQVDPVLVPGAGPDDGLDAITERLPIDFPLIVRARLGRTLLSRLDAAVIASGVDPDAYDPQVYRDLFYRFFGPLDAEPTDAIAAARDRTAPRAVRARRALRGRCVDGVRVYQVTPPDLTVAMFPAEFAAGVPAGQHQLVRDALLAYRGWFESTYPQPDPGSGPAGSRWEGDQLEYAVSGVVARGATSTVVDAAEHQGGHLDWYSFDQGATGPTTADESAAGVVDVRSVIPVPAEYPGMPQPRWWQFEDAAVDLGQLSADATDAARIVVSEFALLYSNDWFTILCRQPVGSVAELQGVVVTDTFGWRTLVQPTVDPAGSDWTGWDAFSLAPRPSGPPQTALPQHLYLPKTLPQISDGEPLEQVAFVRDETADMVWAIEQRIPDFLGGSRDAAEASRRLRQQLDPTADAAAGTAVGSGQLRYILQTEVAENWIPFIPVHLPGQLRAIQLQRGTMRRTIGPEDTLIRPMTSILRLGIDDEDTRVTPYYVHEEEVSRAGVQVQGLLRRARRYDGTPVVWHARRVTTGRGEARSGLAFDRITSGP</sequence>
<comment type="caution">
    <text evidence="1">The sequence shown here is derived from an EMBL/GenBank/DDBJ whole genome shotgun (WGS) entry which is preliminary data.</text>
</comment>
<organism evidence="1 2">
    <name type="scientific">Microlunatus panaciterrae</name>
    <dbReference type="NCBI Taxonomy" id="400768"/>
    <lineage>
        <taxon>Bacteria</taxon>
        <taxon>Bacillati</taxon>
        <taxon>Actinomycetota</taxon>
        <taxon>Actinomycetes</taxon>
        <taxon>Propionibacteriales</taxon>
        <taxon>Propionibacteriaceae</taxon>
        <taxon>Microlunatus</taxon>
    </lineage>
</organism>
<keyword evidence="2" id="KW-1185">Reference proteome</keyword>
<name>A0ABS2RLA6_9ACTN</name>
<evidence type="ECO:0000313" key="2">
    <source>
        <dbReference type="Proteomes" id="UP000704762"/>
    </source>
</evidence>
<proteinExistence type="predicted"/>
<dbReference type="Proteomes" id="UP000704762">
    <property type="component" value="Unassembled WGS sequence"/>
</dbReference>
<protein>
    <submittedName>
        <fullName evidence="1">Uncharacterized protein</fullName>
    </submittedName>
</protein>
<gene>
    <name evidence="1" type="ORF">JOE57_001867</name>
</gene>
<evidence type="ECO:0000313" key="1">
    <source>
        <dbReference type="EMBL" id="MBM7798946.1"/>
    </source>
</evidence>
<reference evidence="1 2" key="1">
    <citation type="submission" date="2021-01" db="EMBL/GenBank/DDBJ databases">
        <title>Sequencing the genomes of 1000 actinobacteria strains.</title>
        <authorList>
            <person name="Klenk H.-P."/>
        </authorList>
    </citation>
    <scope>NUCLEOTIDE SEQUENCE [LARGE SCALE GENOMIC DNA]</scope>
    <source>
        <strain evidence="1 2">DSM 18662</strain>
    </source>
</reference>
<dbReference type="EMBL" id="JAFBCF010000001">
    <property type="protein sequence ID" value="MBM7798946.1"/>
    <property type="molecule type" value="Genomic_DNA"/>
</dbReference>